<evidence type="ECO:0000259" key="3">
    <source>
        <dbReference type="PROSITE" id="PS51866"/>
    </source>
</evidence>
<keyword evidence="1 2" id="KW-0500">Molybdenum</keyword>
<feature type="domain" description="Mop" evidence="3">
    <location>
        <begin position="2"/>
        <end position="67"/>
    </location>
</feature>
<dbReference type="InterPro" id="IPR008995">
    <property type="entry name" value="Mo/tungstate-bd_C_term_dom"/>
</dbReference>
<dbReference type="GO" id="GO:0015689">
    <property type="term" value="P:molybdate ion transport"/>
    <property type="evidence" value="ECO:0007669"/>
    <property type="project" value="InterPro"/>
</dbReference>
<reference evidence="4 5" key="1">
    <citation type="journal article" date="2012" name="ISME J.">
        <title>Nitrification expanded: discovery, physiology and genomics of a nitrite-oxidizing bacterium from the phylum Chloroflexi.</title>
        <authorList>
            <person name="Sorokin D.Y."/>
            <person name="Lucker S."/>
            <person name="Vejmelkova D."/>
            <person name="Kostrikina N.A."/>
            <person name="Kleerebezem R."/>
            <person name="Rijpstra W.I."/>
            <person name="Damste J.S."/>
            <person name="Le Paslier D."/>
            <person name="Muyzer G."/>
            <person name="Wagner M."/>
            <person name="van Loosdrecht M.C."/>
            <person name="Daims H."/>
        </authorList>
    </citation>
    <scope>NUCLEOTIDE SEQUENCE [LARGE SCALE GENOMIC DNA]</scope>
    <source>
        <strain evidence="5">none</strain>
    </source>
</reference>
<dbReference type="NCBIfam" id="TIGR00638">
    <property type="entry name" value="Mop"/>
    <property type="match status" value="1"/>
</dbReference>
<dbReference type="Proteomes" id="UP000004221">
    <property type="component" value="Unassembled WGS sequence"/>
</dbReference>
<organism evidence="4 5">
    <name type="scientific">Nitrolancea hollandica Lb</name>
    <dbReference type="NCBI Taxonomy" id="1129897"/>
    <lineage>
        <taxon>Bacteria</taxon>
        <taxon>Pseudomonadati</taxon>
        <taxon>Thermomicrobiota</taxon>
        <taxon>Thermomicrobia</taxon>
        <taxon>Sphaerobacterales</taxon>
        <taxon>Sphaerobacterineae</taxon>
        <taxon>Sphaerobacteraceae</taxon>
        <taxon>Nitrolancea</taxon>
    </lineage>
</organism>
<comment type="caution">
    <text evidence="4">The sequence shown here is derived from an EMBL/GenBank/DDBJ whole genome shotgun (WGS) entry which is preliminary data.</text>
</comment>
<keyword evidence="5" id="KW-1185">Reference proteome</keyword>
<dbReference type="PROSITE" id="PS51866">
    <property type="entry name" value="MOP"/>
    <property type="match status" value="1"/>
</dbReference>
<dbReference type="InterPro" id="IPR005116">
    <property type="entry name" value="Transp-assoc_OB_typ1"/>
</dbReference>
<gene>
    <name evidence="4" type="primary">mopIII</name>
    <name evidence="4" type="ORF">NITHO_4240018</name>
</gene>
<accession>I4EJV3</accession>
<dbReference type="Pfam" id="PF03459">
    <property type="entry name" value="TOBE"/>
    <property type="match status" value="1"/>
</dbReference>
<name>I4EJV3_9BACT</name>
<sequence length="68" mass="7017">MELSARNQLRGTVKSVKHGTVMAEVVVDVNGQEIVAAITNASAERLGLAQGKAVTVIIKATEVMIAAG</sequence>
<dbReference type="OrthoDB" id="122515at2"/>
<evidence type="ECO:0000313" key="5">
    <source>
        <dbReference type="Proteomes" id="UP000004221"/>
    </source>
</evidence>
<evidence type="ECO:0000256" key="2">
    <source>
        <dbReference type="PROSITE-ProRule" id="PRU01213"/>
    </source>
</evidence>
<dbReference type="SUPFAM" id="SSF50331">
    <property type="entry name" value="MOP-like"/>
    <property type="match status" value="1"/>
</dbReference>
<protein>
    <submittedName>
        <fullName evidence="4">Molybdenum-pterin-binding protein 3</fullName>
    </submittedName>
</protein>
<dbReference type="Gene3D" id="2.40.50.100">
    <property type="match status" value="1"/>
</dbReference>
<proteinExistence type="predicted"/>
<dbReference type="EMBL" id="CAGS01000362">
    <property type="protein sequence ID" value="CCF84965.1"/>
    <property type="molecule type" value="Genomic_DNA"/>
</dbReference>
<dbReference type="AlphaFoldDB" id="I4EJV3"/>
<evidence type="ECO:0000313" key="4">
    <source>
        <dbReference type="EMBL" id="CCF84965.1"/>
    </source>
</evidence>
<dbReference type="RefSeq" id="WP_008479533.1">
    <property type="nucleotide sequence ID" value="NZ_CAGS01000362.1"/>
</dbReference>
<dbReference type="InterPro" id="IPR004606">
    <property type="entry name" value="Mop_domain"/>
</dbReference>
<evidence type="ECO:0000256" key="1">
    <source>
        <dbReference type="ARBA" id="ARBA00022505"/>
    </source>
</evidence>